<organism evidence="1 2">
    <name type="scientific">Phyllosticta capitalensis</name>
    <dbReference type="NCBI Taxonomy" id="121624"/>
    <lineage>
        <taxon>Eukaryota</taxon>
        <taxon>Fungi</taxon>
        <taxon>Dikarya</taxon>
        <taxon>Ascomycota</taxon>
        <taxon>Pezizomycotina</taxon>
        <taxon>Dothideomycetes</taxon>
        <taxon>Dothideomycetes incertae sedis</taxon>
        <taxon>Botryosphaeriales</taxon>
        <taxon>Phyllostictaceae</taxon>
        <taxon>Phyllosticta</taxon>
    </lineage>
</organism>
<sequence length="236" mass="25528">MHIWDLANVLLAFSGPSRMLDVCHQHSQAHSCSDSLCYNIKFSLAARSLRLAENDSSAPFTGHIFPMMTPSSGDVLRYQTSHTAKRRSGKKFAVREQVSQELNLGLAAGKTVAAAHVTTTPPTLFCGTLLCGGSGGLTLCADEIATCGVCQPLVFSGPESPDIYPTSKHRESEVGNFYKSFFGCRRLSGRSSIPEKKDMGASECARVERNQAGWGAALHQIQTEKVGETKCQQKNT</sequence>
<evidence type="ECO:0000313" key="2">
    <source>
        <dbReference type="Proteomes" id="UP001492380"/>
    </source>
</evidence>
<name>A0ABR1YR17_9PEZI</name>
<proteinExistence type="predicted"/>
<reference evidence="1 2" key="1">
    <citation type="submission" date="2024-04" db="EMBL/GenBank/DDBJ databases">
        <title>Phyllosticta paracitricarpa is synonymous to the EU quarantine fungus P. citricarpa based on phylogenomic analyses.</title>
        <authorList>
            <consortium name="Lawrence Berkeley National Laboratory"/>
            <person name="Van Ingen-Buijs V.A."/>
            <person name="Van Westerhoven A.C."/>
            <person name="Haridas S."/>
            <person name="Skiadas P."/>
            <person name="Martin F."/>
            <person name="Groenewald J.Z."/>
            <person name="Crous P.W."/>
            <person name="Seidl M.F."/>
        </authorList>
    </citation>
    <scope>NUCLEOTIDE SEQUENCE [LARGE SCALE GENOMIC DNA]</scope>
    <source>
        <strain evidence="1 2">CBS 123374</strain>
    </source>
</reference>
<accession>A0ABR1YR17</accession>
<comment type="caution">
    <text evidence="1">The sequence shown here is derived from an EMBL/GenBank/DDBJ whole genome shotgun (WGS) entry which is preliminary data.</text>
</comment>
<dbReference type="EMBL" id="JBBWRZ010000005">
    <property type="protein sequence ID" value="KAK8235882.1"/>
    <property type="molecule type" value="Genomic_DNA"/>
</dbReference>
<protein>
    <submittedName>
        <fullName evidence="1">Uncharacterized protein</fullName>
    </submittedName>
</protein>
<evidence type="ECO:0000313" key="1">
    <source>
        <dbReference type="EMBL" id="KAK8235882.1"/>
    </source>
</evidence>
<gene>
    <name evidence="1" type="ORF">HDK90DRAFT_258694</name>
</gene>
<keyword evidence="2" id="KW-1185">Reference proteome</keyword>
<dbReference type="Proteomes" id="UP001492380">
    <property type="component" value="Unassembled WGS sequence"/>
</dbReference>